<dbReference type="SUPFAM" id="SSF57863">
    <property type="entry name" value="ArfGap/RecO-like zinc finger"/>
    <property type="match status" value="1"/>
</dbReference>
<evidence type="ECO:0000259" key="4">
    <source>
        <dbReference type="Pfam" id="PF11967"/>
    </source>
</evidence>
<dbReference type="GO" id="GO:0006310">
    <property type="term" value="P:DNA recombination"/>
    <property type="evidence" value="ECO:0007669"/>
    <property type="project" value="UniProtKB-KW"/>
</dbReference>
<dbReference type="Pfam" id="PF02565">
    <property type="entry name" value="RecO_C"/>
    <property type="match status" value="1"/>
</dbReference>
<dbReference type="InterPro" id="IPR003717">
    <property type="entry name" value="RecO"/>
</dbReference>
<evidence type="ECO:0000313" key="6">
    <source>
        <dbReference type="Proteomes" id="UP000319776"/>
    </source>
</evidence>
<sequence>MWQEIDKKAIILKKTPYYDYDELITCLTNEGIKYYFCKGVRKSSSKNRFALNLLNLVNLTLLYKEDINSNLVLKTATLIKEFNYQSYLSNTYETLIRLFNSLRLNNLDVILSSYEKVLPYFEKRNFVAMSYLCFQVLKVMGLLPQLEHCVECNNRDNIVDFNLYKGGFLCREHSNKQPNLSFLKSIYYLSKSFDDYDLAVSNEEAKTILDLILNFIWQYI</sequence>
<dbReference type="RefSeq" id="WP_140781274.1">
    <property type="nucleotide sequence ID" value="NZ_VFSS01000004.1"/>
</dbReference>
<organism evidence="5 6">
    <name type="scientific">[Mycoplasma] falconis</name>
    <dbReference type="NCBI Taxonomy" id="92403"/>
    <lineage>
        <taxon>Bacteria</taxon>
        <taxon>Bacillati</taxon>
        <taxon>Mycoplasmatota</taxon>
        <taxon>Mycoplasmoidales</taxon>
        <taxon>Metamycoplasmataceae</taxon>
        <taxon>Metamycoplasma</taxon>
    </lineage>
</organism>
<keyword evidence="3" id="KW-0234">DNA repair</keyword>
<evidence type="ECO:0000256" key="1">
    <source>
        <dbReference type="ARBA" id="ARBA00022763"/>
    </source>
</evidence>
<dbReference type="GO" id="GO:0043590">
    <property type="term" value="C:bacterial nucleoid"/>
    <property type="evidence" value="ECO:0007669"/>
    <property type="project" value="TreeGrafter"/>
</dbReference>
<protein>
    <submittedName>
        <fullName evidence="5">DNA repair protein RecO</fullName>
    </submittedName>
</protein>
<dbReference type="NCBIfam" id="TIGR00613">
    <property type="entry name" value="reco"/>
    <property type="match status" value="1"/>
</dbReference>
<dbReference type="InterPro" id="IPR012340">
    <property type="entry name" value="NA-bd_OB-fold"/>
</dbReference>
<dbReference type="Proteomes" id="UP000319776">
    <property type="component" value="Unassembled WGS sequence"/>
</dbReference>
<dbReference type="Pfam" id="PF11967">
    <property type="entry name" value="RecO_N"/>
    <property type="match status" value="1"/>
</dbReference>
<keyword evidence="1" id="KW-0227">DNA damage</keyword>
<dbReference type="InterPro" id="IPR022572">
    <property type="entry name" value="DNA_rep/recomb_RecO_N"/>
</dbReference>
<keyword evidence="2" id="KW-0233">DNA recombination</keyword>
<dbReference type="AlphaFoldDB" id="A0A501XA85"/>
<name>A0A501XA85_9BACT</name>
<reference evidence="5 6" key="1">
    <citation type="submission" date="2019-06" db="EMBL/GenBank/DDBJ databases">
        <title>Mycoplasma falconis type strain whole genome sequence.</title>
        <authorList>
            <person name="Spergser J."/>
        </authorList>
    </citation>
    <scope>NUCLEOTIDE SEQUENCE [LARGE SCALE GENOMIC DNA]</scope>
    <source>
        <strain evidence="5 6">ATCC 51372</strain>
    </source>
</reference>
<dbReference type="InterPro" id="IPR037278">
    <property type="entry name" value="ARFGAP/RecO"/>
</dbReference>
<dbReference type="PANTHER" id="PTHR33991">
    <property type="entry name" value="DNA REPAIR PROTEIN RECO"/>
    <property type="match status" value="1"/>
</dbReference>
<gene>
    <name evidence="5" type="primary">recO</name>
    <name evidence="5" type="ORF">FJO69_01670</name>
</gene>
<dbReference type="EMBL" id="VFSS01000004">
    <property type="protein sequence ID" value="TPE57442.1"/>
    <property type="molecule type" value="Genomic_DNA"/>
</dbReference>
<dbReference type="OrthoDB" id="404042at2"/>
<evidence type="ECO:0000256" key="2">
    <source>
        <dbReference type="ARBA" id="ARBA00023172"/>
    </source>
</evidence>
<comment type="caution">
    <text evidence="5">The sequence shown here is derived from an EMBL/GenBank/DDBJ whole genome shotgun (WGS) entry which is preliminary data.</text>
</comment>
<evidence type="ECO:0000256" key="3">
    <source>
        <dbReference type="ARBA" id="ARBA00023204"/>
    </source>
</evidence>
<proteinExistence type="predicted"/>
<keyword evidence="6" id="KW-1185">Reference proteome</keyword>
<dbReference type="GO" id="GO:0006302">
    <property type="term" value="P:double-strand break repair"/>
    <property type="evidence" value="ECO:0007669"/>
    <property type="project" value="TreeGrafter"/>
</dbReference>
<dbReference type="SUPFAM" id="SSF50249">
    <property type="entry name" value="Nucleic acid-binding proteins"/>
    <property type="match status" value="1"/>
</dbReference>
<dbReference type="PANTHER" id="PTHR33991:SF1">
    <property type="entry name" value="DNA REPAIR PROTEIN RECO"/>
    <property type="match status" value="1"/>
</dbReference>
<accession>A0A501XA85</accession>
<feature type="domain" description="DNA replication/recombination mediator RecO N-terminal" evidence="4">
    <location>
        <begin position="4"/>
        <end position="62"/>
    </location>
</feature>
<dbReference type="Gene3D" id="2.40.50.140">
    <property type="entry name" value="Nucleic acid-binding proteins"/>
    <property type="match status" value="1"/>
</dbReference>
<evidence type="ECO:0000313" key="5">
    <source>
        <dbReference type="EMBL" id="TPE57442.1"/>
    </source>
</evidence>